<dbReference type="EMBL" id="JANPWZ010000874">
    <property type="protein sequence ID" value="KAJ3571050.1"/>
    <property type="molecule type" value="Genomic_DNA"/>
</dbReference>
<dbReference type="GO" id="GO:0050660">
    <property type="term" value="F:flavin adenine dinucleotide binding"/>
    <property type="evidence" value="ECO:0007669"/>
    <property type="project" value="InterPro"/>
</dbReference>
<name>A0A9W8NDJ0_9PEZI</name>
<evidence type="ECO:0000256" key="2">
    <source>
        <dbReference type="ARBA" id="ARBA00022630"/>
    </source>
</evidence>
<dbReference type="InterPro" id="IPR036188">
    <property type="entry name" value="FAD/NAD-bd_sf"/>
</dbReference>
<dbReference type="SUPFAM" id="SSF51905">
    <property type="entry name" value="FAD/NAD(P)-binding domain"/>
    <property type="match status" value="1"/>
</dbReference>
<dbReference type="InterPro" id="IPR020946">
    <property type="entry name" value="Flavin_mOase-like"/>
</dbReference>
<keyword evidence="4" id="KW-0560">Oxidoreductase</keyword>
<comment type="caution">
    <text evidence="5">The sequence shown here is derived from an EMBL/GenBank/DDBJ whole genome shotgun (WGS) entry which is preliminary data.</text>
</comment>
<dbReference type="Proteomes" id="UP001148614">
    <property type="component" value="Unassembled WGS sequence"/>
</dbReference>
<dbReference type="Gene3D" id="3.50.50.60">
    <property type="entry name" value="FAD/NAD(P)-binding domain"/>
    <property type="match status" value="1"/>
</dbReference>
<dbReference type="VEuPathDB" id="FungiDB:F4678DRAFT_475142"/>
<organism evidence="5 6">
    <name type="scientific">Xylaria arbuscula</name>
    <dbReference type="NCBI Taxonomy" id="114810"/>
    <lineage>
        <taxon>Eukaryota</taxon>
        <taxon>Fungi</taxon>
        <taxon>Dikarya</taxon>
        <taxon>Ascomycota</taxon>
        <taxon>Pezizomycotina</taxon>
        <taxon>Sordariomycetes</taxon>
        <taxon>Xylariomycetidae</taxon>
        <taxon>Xylariales</taxon>
        <taxon>Xylariaceae</taxon>
        <taxon>Xylaria</taxon>
    </lineage>
</organism>
<dbReference type="GO" id="GO:0004499">
    <property type="term" value="F:N,N-dimethylaniline monooxygenase activity"/>
    <property type="evidence" value="ECO:0007669"/>
    <property type="project" value="InterPro"/>
</dbReference>
<sequence length="595" mass="67197">MDKFDCVVIGAGLYGLGAAKQFHVTQPTKSLAILESQSSLGGTWADERLYPGLKSNNLLGTYEYPDFPMSCDSFPVKSGEHITGGAINTYFKAYAAHFDIEKFIHLETRVLSAEHQETTDGGWILTLSNAQNANNESKIFARRLIIATGLTSEPFIPQFKGQEHFDGKLFHSKYFRQNRDTLTAKTVTVFGASKFSWDTVYAYATAGAKVNWVIRSEGHGPCWMAPPYVTPLKRWIEKLANTRFLTWFSPCIWGDADGFSSIRAFYHGTAFGRSIVNTFWKILGNDVLTLNKYDAHPDTAKLKPWTEAMFTGPSFSILNYENDIFELVKSDKVDIYVGEISHLSSRRVHLVDGTEFESEVFVANTGWKFIPPIKFLPEGIEKDLGIPYQPLTDDETPYGKLGDQADQDILQRFPRLKTPPVWNKNYVPLTNGKGIESSDENPPALTPYMLYHFLVPASAHFLRTRDIAFAGMISNFSNAITSHLGGLWISAYFSGKLTVDPAKTLDAKDDGASLAKIQYETVLHNRWGRWRYPSDWGNKSPSFIFDAVPYLDLLQRDLGLNPYRKKNWFAEMVEPYGPEDYADTNREWMSENKAP</sequence>
<keyword evidence="2" id="KW-0285">Flavoprotein</keyword>
<keyword evidence="3" id="KW-0274">FAD</keyword>
<evidence type="ECO:0008006" key="7">
    <source>
        <dbReference type="Google" id="ProtNLM"/>
    </source>
</evidence>
<accession>A0A9W8NDJ0</accession>
<dbReference type="PANTHER" id="PTHR23023">
    <property type="entry name" value="DIMETHYLANILINE MONOOXYGENASE"/>
    <property type="match status" value="1"/>
</dbReference>
<keyword evidence="6" id="KW-1185">Reference proteome</keyword>
<comment type="similarity">
    <text evidence="1">Belongs to the FMO family.</text>
</comment>
<reference evidence="5" key="1">
    <citation type="submission" date="2022-07" db="EMBL/GenBank/DDBJ databases">
        <title>Genome Sequence of Xylaria arbuscula.</title>
        <authorList>
            <person name="Buettner E."/>
        </authorList>
    </citation>
    <scope>NUCLEOTIDE SEQUENCE</scope>
    <source>
        <strain evidence="5">VT107</strain>
    </source>
</reference>
<evidence type="ECO:0000313" key="5">
    <source>
        <dbReference type="EMBL" id="KAJ3571050.1"/>
    </source>
</evidence>
<protein>
    <recommendedName>
        <fullName evidence="7">L-ornithine N(5)-oxygenase</fullName>
    </recommendedName>
</protein>
<gene>
    <name evidence="5" type="ORF">NPX13_g5513</name>
</gene>
<evidence type="ECO:0000256" key="1">
    <source>
        <dbReference type="ARBA" id="ARBA00009183"/>
    </source>
</evidence>
<dbReference type="Pfam" id="PF00743">
    <property type="entry name" value="FMO-like"/>
    <property type="match status" value="1"/>
</dbReference>
<dbReference type="InterPro" id="IPR050346">
    <property type="entry name" value="FMO-like"/>
</dbReference>
<evidence type="ECO:0000313" key="6">
    <source>
        <dbReference type="Proteomes" id="UP001148614"/>
    </source>
</evidence>
<evidence type="ECO:0000256" key="4">
    <source>
        <dbReference type="ARBA" id="ARBA00023002"/>
    </source>
</evidence>
<proteinExistence type="inferred from homology"/>
<dbReference type="AlphaFoldDB" id="A0A9W8NDJ0"/>
<evidence type="ECO:0000256" key="3">
    <source>
        <dbReference type="ARBA" id="ARBA00022827"/>
    </source>
</evidence>
<dbReference type="GO" id="GO:0050661">
    <property type="term" value="F:NADP binding"/>
    <property type="evidence" value="ECO:0007669"/>
    <property type="project" value="InterPro"/>
</dbReference>